<evidence type="ECO:0000313" key="3">
    <source>
        <dbReference type="Proteomes" id="UP001519460"/>
    </source>
</evidence>
<dbReference type="AlphaFoldDB" id="A0ABD0JBK7"/>
<evidence type="ECO:0000256" key="1">
    <source>
        <dbReference type="SAM" id="MobiDB-lite"/>
    </source>
</evidence>
<organism evidence="2 3">
    <name type="scientific">Batillaria attramentaria</name>
    <dbReference type="NCBI Taxonomy" id="370345"/>
    <lineage>
        <taxon>Eukaryota</taxon>
        <taxon>Metazoa</taxon>
        <taxon>Spiralia</taxon>
        <taxon>Lophotrochozoa</taxon>
        <taxon>Mollusca</taxon>
        <taxon>Gastropoda</taxon>
        <taxon>Caenogastropoda</taxon>
        <taxon>Sorbeoconcha</taxon>
        <taxon>Cerithioidea</taxon>
        <taxon>Batillariidae</taxon>
        <taxon>Batillaria</taxon>
    </lineage>
</organism>
<name>A0ABD0JBK7_9CAEN</name>
<sequence length="78" mass="8475">HAIQLKPDKMSAALVTGFIVPGKPRSGLSNTERCERDSSGRSAPTQIMDDGTRRKWTSLIALAESSESRECLVVTSEI</sequence>
<evidence type="ECO:0000313" key="2">
    <source>
        <dbReference type="EMBL" id="KAK7469604.1"/>
    </source>
</evidence>
<feature type="non-terminal residue" evidence="2">
    <location>
        <position position="1"/>
    </location>
</feature>
<gene>
    <name evidence="2" type="ORF">BaRGS_00036394</name>
</gene>
<keyword evidence="3" id="KW-1185">Reference proteome</keyword>
<proteinExistence type="predicted"/>
<comment type="caution">
    <text evidence="2">The sequence shown here is derived from an EMBL/GenBank/DDBJ whole genome shotgun (WGS) entry which is preliminary data.</text>
</comment>
<feature type="region of interest" description="Disordered" evidence="1">
    <location>
        <begin position="25"/>
        <end position="48"/>
    </location>
</feature>
<accession>A0ABD0JBK7</accession>
<protein>
    <submittedName>
        <fullName evidence="2">Uncharacterized protein</fullName>
    </submittedName>
</protein>
<reference evidence="2 3" key="1">
    <citation type="journal article" date="2023" name="Sci. Data">
        <title>Genome assembly of the Korean intertidal mud-creeper Batillaria attramentaria.</title>
        <authorList>
            <person name="Patra A.K."/>
            <person name="Ho P.T."/>
            <person name="Jun S."/>
            <person name="Lee S.J."/>
            <person name="Kim Y."/>
            <person name="Won Y.J."/>
        </authorList>
    </citation>
    <scope>NUCLEOTIDE SEQUENCE [LARGE SCALE GENOMIC DNA]</scope>
    <source>
        <strain evidence="2">Wonlab-2016</strain>
    </source>
</reference>
<dbReference type="Proteomes" id="UP001519460">
    <property type="component" value="Unassembled WGS sequence"/>
</dbReference>
<dbReference type="EMBL" id="JACVVK020000511">
    <property type="protein sequence ID" value="KAK7469604.1"/>
    <property type="molecule type" value="Genomic_DNA"/>
</dbReference>
<feature type="non-terminal residue" evidence="2">
    <location>
        <position position="78"/>
    </location>
</feature>